<evidence type="ECO:0000256" key="4">
    <source>
        <dbReference type="ARBA" id="ARBA00022741"/>
    </source>
</evidence>
<dbReference type="AlphaFoldDB" id="A0A3P6R3N8"/>
<keyword evidence="4 8" id="KW-0547">Nucleotide-binding</keyword>
<dbReference type="PROSITE" id="PS50051">
    <property type="entry name" value="MCM_2"/>
    <property type="match status" value="1"/>
</dbReference>
<proteinExistence type="inferred from homology"/>
<dbReference type="EMBL" id="UYRV01008375">
    <property type="protein sequence ID" value="VDK55519.1"/>
    <property type="molecule type" value="Genomic_DNA"/>
</dbReference>
<keyword evidence="5" id="KW-0378">Hydrolase</keyword>
<evidence type="ECO:0000256" key="6">
    <source>
        <dbReference type="ARBA" id="ARBA00022840"/>
    </source>
</evidence>
<organism evidence="10 11">
    <name type="scientific">Cylicostephanus goldi</name>
    <name type="common">Nematode worm</name>
    <dbReference type="NCBI Taxonomy" id="71465"/>
    <lineage>
        <taxon>Eukaryota</taxon>
        <taxon>Metazoa</taxon>
        <taxon>Ecdysozoa</taxon>
        <taxon>Nematoda</taxon>
        <taxon>Chromadorea</taxon>
        <taxon>Rhabditida</taxon>
        <taxon>Rhabditina</taxon>
        <taxon>Rhabditomorpha</taxon>
        <taxon>Strongyloidea</taxon>
        <taxon>Strongylidae</taxon>
        <taxon>Cylicostephanus</taxon>
    </lineage>
</organism>
<evidence type="ECO:0000256" key="3">
    <source>
        <dbReference type="ARBA" id="ARBA00022705"/>
    </source>
</evidence>
<dbReference type="EC" id="3.6.4.12" evidence="2"/>
<dbReference type="Proteomes" id="UP000271889">
    <property type="component" value="Unassembled WGS sequence"/>
</dbReference>
<evidence type="ECO:0000313" key="10">
    <source>
        <dbReference type="EMBL" id="VDK55519.1"/>
    </source>
</evidence>
<evidence type="ECO:0000256" key="1">
    <source>
        <dbReference type="ARBA" id="ARBA00008010"/>
    </source>
</evidence>
<name>A0A3P6R3N8_CYLGO</name>
<dbReference type="OrthoDB" id="10251574at2759"/>
<evidence type="ECO:0000313" key="11">
    <source>
        <dbReference type="Proteomes" id="UP000271889"/>
    </source>
</evidence>
<evidence type="ECO:0000256" key="2">
    <source>
        <dbReference type="ARBA" id="ARBA00012551"/>
    </source>
</evidence>
<evidence type="ECO:0000256" key="7">
    <source>
        <dbReference type="ARBA" id="ARBA00023125"/>
    </source>
</evidence>
<dbReference type="PANTHER" id="PTHR11630:SF66">
    <property type="entry name" value="DNA REPLICATION LICENSING FACTOR MCM4"/>
    <property type="match status" value="1"/>
</dbReference>
<dbReference type="GO" id="GO:0006271">
    <property type="term" value="P:DNA strand elongation involved in DNA replication"/>
    <property type="evidence" value="ECO:0007669"/>
    <property type="project" value="TreeGrafter"/>
</dbReference>
<feature type="domain" description="MCM C-terminal AAA(+) ATPase" evidence="9">
    <location>
        <begin position="1"/>
        <end position="111"/>
    </location>
</feature>
<dbReference type="GO" id="GO:0017116">
    <property type="term" value="F:single-stranded DNA helicase activity"/>
    <property type="evidence" value="ECO:0007669"/>
    <property type="project" value="TreeGrafter"/>
</dbReference>
<dbReference type="InterPro" id="IPR001208">
    <property type="entry name" value="MCM_dom"/>
</dbReference>
<dbReference type="InterPro" id="IPR036388">
    <property type="entry name" value="WH-like_DNA-bd_sf"/>
</dbReference>
<evidence type="ECO:0000256" key="5">
    <source>
        <dbReference type="ARBA" id="ARBA00022806"/>
    </source>
</evidence>
<dbReference type="InterPro" id="IPR018525">
    <property type="entry name" value="MCM_CS"/>
</dbReference>
<dbReference type="SMART" id="SM00350">
    <property type="entry name" value="MCM"/>
    <property type="match status" value="1"/>
</dbReference>
<evidence type="ECO:0000256" key="8">
    <source>
        <dbReference type="RuleBase" id="RU004070"/>
    </source>
</evidence>
<dbReference type="SUPFAM" id="SSF52540">
    <property type="entry name" value="P-loop containing nucleoside triphosphate hydrolases"/>
    <property type="match status" value="1"/>
</dbReference>
<dbReference type="PRINTS" id="PR01657">
    <property type="entry name" value="MCMFAMILY"/>
</dbReference>
<dbReference type="Pfam" id="PF21128">
    <property type="entry name" value="WHD_MCM4"/>
    <property type="match status" value="1"/>
</dbReference>
<dbReference type="Pfam" id="PF17855">
    <property type="entry name" value="MCM_lid"/>
    <property type="match status" value="1"/>
</dbReference>
<dbReference type="GO" id="GO:0003697">
    <property type="term" value="F:single-stranded DNA binding"/>
    <property type="evidence" value="ECO:0007669"/>
    <property type="project" value="TreeGrafter"/>
</dbReference>
<keyword evidence="3" id="KW-0235">DNA replication</keyword>
<dbReference type="InterPro" id="IPR027417">
    <property type="entry name" value="P-loop_NTPase"/>
</dbReference>
<dbReference type="GO" id="GO:0000727">
    <property type="term" value="P:double-strand break repair via break-induced replication"/>
    <property type="evidence" value="ECO:0007669"/>
    <property type="project" value="TreeGrafter"/>
</dbReference>
<dbReference type="GO" id="GO:0005524">
    <property type="term" value="F:ATP binding"/>
    <property type="evidence" value="ECO:0007669"/>
    <property type="project" value="UniProtKB-KW"/>
</dbReference>
<dbReference type="Pfam" id="PF00493">
    <property type="entry name" value="MCM"/>
    <property type="match status" value="1"/>
</dbReference>
<keyword evidence="7 8" id="KW-0238">DNA-binding</keyword>
<keyword evidence="5" id="KW-0347">Helicase</keyword>
<reference evidence="10 11" key="1">
    <citation type="submission" date="2018-11" db="EMBL/GenBank/DDBJ databases">
        <authorList>
            <consortium name="Pathogen Informatics"/>
        </authorList>
    </citation>
    <scope>NUCLEOTIDE SEQUENCE [LARGE SCALE GENOMIC DNA]</scope>
</reference>
<dbReference type="GO" id="GO:0005634">
    <property type="term" value="C:nucleus"/>
    <property type="evidence" value="ECO:0007669"/>
    <property type="project" value="TreeGrafter"/>
</dbReference>
<gene>
    <name evidence="10" type="ORF">CGOC_LOCUS3342</name>
</gene>
<dbReference type="Gene3D" id="1.10.10.10">
    <property type="entry name" value="Winged helix-like DNA-binding domain superfamily/Winged helix DNA-binding domain"/>
    <property type="match status" value="1"/>
</dbReference>
<protein>
    <recommendedName>
        <fullName evidence="2">DNA helicase</fullName>
        <ecNumber evidence="2">3.6.4.12</ecNumber>
    </recommendedName>
</protein>
<dbReference type="GO" id="GO:0042555">
    <property type="term" value="C:MCM complex"/>
    <property type="evidence" value="ECO:0007669"/>
    <property type="project" value="TreeGrafter"/>
</dbReference>
<dbReference type="FunFam" id="3.40.50.300:FF:002469">
    <property type="entry name" value="Cell division control protein 21"/>
    <property type="match status" value="1"/>
</dbReference>
<comment type="similarity">
    <text evidence="1 8">Belongs to the MCM family.</text>
</comment>
<keyword evidence="11" id="KW-1185">Reference proteome</keyword>
<dbReference type="GO" id="GO:1902975">
    <property type="term" value="P:mitotic DNA replication initiation"/>
    <property type="evidence" value="ECO:0007669"/>
    <property type="project" value="TreeGrafter"/>
</dbReference>
<sequence>MVLQTGALVLSDNGVCCIDEFDKMNESTRSVLHEVMEQQTLSIAKAGIICQLNARASILAAANPVDSKWNKDKTIVDNIQLPHTLLSRFDLIFLMVDPHDEAYDRRLANHLVSLYYKDKTESQAEQLDKALLRDYIAYAKANVHPKLTDESSQFIIDKYLFMRKAGAQHGQISAYPRQLESLIRLSEAHAKIRLSENVTINDVEFAYNLYREALKQSAVDPVTGKVDVNILAAGMSSTSRKMVQQVADAIASHLDSTKGVNVSAKNLFMTLRQADKMLNRDIFDEALNELAKKEVIVRTGERIRYLTVKN</sequence>
<dbReference type="Gene3D" id="3.40.50.300">
    <property type="entry name" value="P-loop containing nucleotide triphosphate hydrolases"/>
    <property type="match status" value="1"/>
</dbReference>
<accession>A0A3P6R3N8</accession>
<dbReference type="PROSITE" id="PS00847">
    <property type="entry name" value="MCM_1"/>
    <property type="match status" value="1"/>
</dbReference>
<keyword evidence="6 8" id="KW-0067">ATP-binding</keyword>
<evidence type="ECO:0000259" key="9">
    <source>
        <dbReference type="PROSITE" id="PS50051"/>
    </source>
</evidence>
<dbReference type="PANTHER" id="PTHR11630">
    <property type="entry name" value="DNA REPLICATION LICENSING FACTOR MCM FAMILY MEMBER"/>
    <property type="match status" value="1"/>
</dbReference>
<dbReference type="InterPro" id="IPR041562">
    <property type="entry name" value="MCM_lid"/>
</dbReference>
<dbReference type="InterPro" id="IPR031327">
    <property type="entry name" value="MCM"/>
</dbReference>